<keyword evidence="2" id="KW-1185">Reference proteome</keyword>
<proteinExistence type="predicted"/>
<evidence type="ECO:0000313" key="1">
    <source>
        <dbReference type="EMBL" id="OTG12817.1"/>
    </source>
</evidence>
<dbReference type="Proteomes" id="UP000215914">
    <property type="component" value="Chromosome 10"/>
</dbReference>
<protein>
    <submittedName>
        <fullName evidence="1">Uncharacterized protein</fullName>
    </submittedName>
</protein>
<evidence type="ECO:0000313" key="2">
    <source>
        <dbReference type="Proteomes" id="UP000215914"/>
    </source>
</evidence>
<organism evidence="1 2">
    <name type="scientific">Helianthus annuus</name>
    <name type="common">Common sunflower</name>
    <dbReference type="NCBI Taxonomy" id="4232"/>
    <lineage>
        <taxon>Eukaryota</taxon>
        <taxon>Viridiplantae</taxon>
        <taxon>Streptophyta</taxon>
        <taxon>Embryophyta</taxon>
        <taxon>Tracheophyta</taxon>
        <taxon>Spermatophyta</taxon>
        <taxon>Magnoliopsida</taxon>
        <taxon>eudicotyledons</taxon>
        <taxon>Gunneridae</taxon>
        <taxon>Pentapetalae</taxon>
        <taxon>asterids</taxon>
        <taxon>campanulids</taxon>
        <taxon>Asterales</taxon>
        <taxon>Asteraceae</taxon>
        <taxon>Asteroideae</taxon>
        <taxon>Heliantheae alliance</taxon>
        <taxon>Heliantheae</taxon>
        <taxon>Helianthus</taxon>
    </lineage>
</organism>
<dbReference type="EMBL" id="CM007899">
    <property type="protein sequence ID" value="OTG12817.1"/>
    <property type="molecule type" value="Genomic_DNA"/>
</dbReference>
<name>A0A251TNW0_HELAN</name>
<gene>
    <name evidence="1" type="ORF">HannXRQ_Chr10g0313821</name>
</gene>
<dbReference type="AlphaFoldDB" id="A0A251TNW0"/>
<reference evidence="2" key="1">
    <citation type="journal article" date="2017" name="Nature">
        <title>The sunflower genome provides insights into oil metabolism, flowering and Asterid evolution.</title>
        <authorList>
            <person name="Badouin H."/>
            <person name="Gouzy J."/>
            <person name="Grassa C.J."/>
            <person name="Murat F."/>
            <person name="Staton S.E."/>
            <person name="Cottret L."/>
            <person name="Lelandais-Briere C."/>
            <person name="Owens G.L."/>
            <person name="Carrere S."/>
            <person name="Mayjonade B."/>
            <person name="Legrand L."/>
            <person name="Gill N."/>
            <person name="Kane N.C."/>
            <person name="Bowers J.E."/>
            <person name="Hubner S."/>
            <person name="Bellec A."/>
            <person name="Berard A."/>
            <person name="Berges H."/>
            <person name="Blanchet N."/>
            <person name="Boniface M.C."/>
            <person name="Brunel D."/>
            <person name="Catrice O."/>
            <person name="Chaidir N."/>
            <person name="Claudel C."/>
            <person name="Donnadieu C."/>
            <person name="Faraut T."/>
            <person name="Fievet G."/>
            <person name="Helmstetter N."/>
            <person name="King M."/>
            <person name="Knapp S.J."/>
            <person name="Lai Z."/>
            <person name="Le Paslier M.C."/>
            <person name="Lippi Y."/>
            <person name="Lorenzon L."/>
            <person name="Mandel J.R."/>
            <person name="Marage G."/>
            <person name="Marchand G."/>
            <person name="Marquand E."/>
            <person name="Bret-Mestries E."/>
            <person name="Morien E."/>
            <person name="Nambeesan S."/>
            <person name="Nguyen T."/>
            <person name="Pegot-Espagnet P."/>
            <person name="Pouilly N."/>
            <person name="Raftis F."/>
            <person name="Sallet E."/>
            <person name="Schiex T."/>
            <person name="Thomas J."/>
            <person name="Vandecasteele C."/>
            <person name="Vares D."/>
            <person name="Vear F."/>
            <person name="Vautrin S."/>
            <person name="Crespi M."/>
            <person name="Mangin B."/>
            <person name="Burke J.M."/>
            <person name="Salse J."/>
            <person name="Munos S."/>
            <person name="Vincourt P."/>
            <person name="Rieseberg L.H."/>
            <person name="Langlade N.B."/>
        </authorList>
    </citation>
    <scope>NUCLEOTIDE SEQUENCE [LARGE SCALE GENOMIC DNA]</scope>
    <source>
        <strain evidence="2">cv. SF193</strain>
    </source>
</reference>
<dbReference type="InParanoid" id="A0A251TNW0"/>
<accession>A0A251TNW0</accession>
<sequence>MVFFEEVIQFKHGPLKDACNQLFESLWVAIYYLEAPYQKDYSRYFQWVKE</sequence>